<dbReference type="InterPro" id="IPR008920">
    <property type="entry name" value="TF_FadR/GntR_C"/>
</dbReference>
<dbReference type="PANTHER" id="PTHR43537:SF20">
    <property type="entry name" value="HTH-TYPE TRANSCRIPTIONAL REPRESSOR GLAR"/>
    <property type="match status" value="1"/>
</dbReference>
<dbReference type="Proteomes" id="UP000307956">
    <property type="component" value="Unassembled WGS sequence"/>
</dbReference>
<dbReference type="SUPFAM" id="SSF46785">
    <property type="entry name" value="Winged helix' DNA-binding domain"/>
    <property type="match status" value="1"/>
</dbReference>
<dbReference type="Gene3D" id="1.20.120.530">
    <property type="entry name" value="GntR ligand-binding domain-like"/>
    <property type="match status" value="1"/>
</dbReference>
<dbReference type="OrthoDB" id="9799812at2"/>
<dbReference type="InterPro" id="IPR036388">
    <property type="entry name" value="WH-like_DNA-bd_sf"/>
</dbReference>
<evidence type="ECO:0000313" key="5">
    <source>
        <dbReference type="EMBL" id="THF62259.1"/>
    </source>
</evidence>
<evidence type="ECO:0000256" key="2">
    <source>
        <dbReference type="ARBA" id="ARBA00023125"/>
    </source>
</evidence>
<dbReference type="PANTHER" id="PTHR43537">
    <property type="entry name" value="TRANSCRIPTIONAL REGULATOR, GNTR FAMILY"/>
    <property type="match status" value="1"/>
</dbReference>
<sequence>MQPDPRPVAGPTDLDDAPSTLIEAAYRQIRRDIVLGVHAPGARLRVEHLKARYGASSGTLREALALLVADALVVAQGQRGFSVAPMSLADLEDLSYVRSLVEAEAASQSLARGNDEWEARLVSAFHKLSLTEERLAARTSEVYEEWERRNFEFHEALVGACGSPRLLEARARLHLQAERYRRLSALDGPRPGAVHAEHEQIFKFALARNAPALAEVLRRHVRRSLDVIRDSGLLGGKPLIGGRAA</sequence>
<dbReference type="PROSITE" id="PS50949">
    <property type="entry name" value="HTH_GNTR"/>
    <property type="match status" value="1"/>
</dbReference>
<dbReference type="EMBL" id="SSOD01000005">
    <property type="protein sequence ID" value="THF62259.1"/>
    <property type="molecule type" value="Genomic_DNA"/>
</dbReference>
<proteinExistence type="predicted"/>
<dbReference type="GO" id="GO:0003700">
    <property type="term" value="F:DNA-binding transcription factor activity"/>
    <property type="evidence" value="ECO:0007669"/>
    <property type="project" value="InterPro"/>
</dbReference>
<dbReference type="SUPFAM" id="SSF48008">
    <property type="entry name" value="GntR ligand-binding domain-like"/>
    <property type="match status" value="1"/>
</dbReference>
<evidence type="ECO:0000256" key="3">
    <source>
        <dbReference type="ARBA" id="ARBA00023163"/>
    </source>
</evidence>
<accession>A0A4S4AR48</accession>
<dbReference type="SMART" id="SM00895">
    <property type="entry name" value="FCD"/>
    <property type="match status" value="1"/>
</dbReference>
<keyword evidence="6" id="KW-1185">Reference proteome</keyword>
<dbReference type="InterPro" id="IPR011711">
    <property type="entry name" value="GntR_C"/>
</dbReference>
<dbReference type="SMART" id="SM00345">
    <property type="entry name" value="HTH_GNTR"/>
    <property type="match status" value="1"/>
</dbReference>
<comment type="caution">
    <text evidence="5">The sequence shown here is derived from an EMBL/GenBank/DDBJ whole genome shotgun (WGS) entry which is preliminary data.</text>
</comment>
<feature type="domain" description="HTH gntR-type" evidence="4">
    <location>
        <begin position="19"/>
        <end position="86"/>
    </location>
</feature>
<keyword evidence="3" id="KW-0804">Transcription</keyword>
<dbReference type="AlphaFoldDB" id="A0A4S4AR48"/>
<dbReference type="InterPro" id="IPR000524">
    <property type="entry name" value="Tscrpt_reg_HTH_GntR"/>
</dbReference>
<dbReference type="Pfam" id="PF00392">
    <property type="entry name" value="GntR"/>
    <property type="match status" value="1"/>
</dbReference>
<keyword evidence="1" id="KW-0805">Transcription regulation</keyword>
<name>A0A4S4AR48_9RHOO</name>
<protein>
    <submittedName>
        <fullName evidence="5">FCD domain-containing protein</fullName>
    </submittedName>
</protein>
<gene>
    <name evidence="5" type="ORF">E6O51_08355</name>
</gene>
<dbReference type="GO" id="GO:0003677">
    <property type="term" value="F:DNA binding"/>
    <property type="evidence" value="ECO:0007669"/>
    <property type="project" value="UniProtKB-KW"/>
</dbReference>
<evidence type="ECO:0000256" key="1">
    <source>
        <dbReference type="ARBA" id="ARBA00023015"/>
    </source>
</evidence>
<reference evidence="5 6" key="1">
    <citation type="submission" date="2019-04" db="EMBL/GenBank/DDBJ databases">
        <title>Azoarcus rhizosphaerae sp. nov. isolated from rhizosphere of Ficus religiosa.</title>
        <authorList>
            <person name="Lin S.-Y."/>
            <person name="Hameed A."/>
            <person name="Hsu Y.-H."/>
            <person name="Young C.-C."/>
        </authorList>
    </citation>
    <scope>NUCLEOTIDE SEQUENCE [LARGE SCALE GENOMIC DNA]</scope>
    <source>
        <strain evidence="5 6">CC-YHH848</strain>
    </source>
</reference>
<evidence type="ECO:0000259" key="4">
    <source>
        <dbReference type="PROSITE" id="PS50949"/>
    </source>
</evidence>
<evidence type="ECO:0000313" key="6">
    <source>
        <dbReference type="Proteomes" id="UP000307956"/>
    </source>
</evidence>
<dbReference type="InterPro" id="IPR036390">
    <property type="entry name" value="WH_DNA-bd_sf"/>
</dbReference>
<dbReference type="Pfam" id="PF07729">
    <property type="entry name" value="FCD"/>
    <property type="match status" value="1"/>
</dbReference>
<keyword evidence="2" id="KW-0238">DNA-binding</keyword>
<dbReference type="Gene3D" id="1.10.10.10">
    <property type="entry name" value="Winged helix-like DNA-binding domain superfamily/Winged helix DNA-binding domain"/>
    <property type="match status" value="1"/>
</dbReference>
<organism evidence="5 6">
    <name type="scientific">Pseudothauera rhizosphaerae</name>
    <dbReference type="NCBI Taxonomy" id="2565932"/>
    <lineage>
        <taxon>Bacteria</taxon>
        <taxon>Pseudomonadati</taxon>
        <taxon>Pseudomonadota</taxon>
        <taxon>Betaproteobacteria</taxon>
        <taxon>Rhodocyclales</taxon>
        <taxon>Zoogloeaceae</taxon>
        <taxon>Pseudothauera</taxon>
    </lineage>
</organism>